<dbReference type="InParanoid" id="A0A078B4Y5"/>
<proteinExistence type="predicted"/>
<evidence type="ECO:0000256" key="1">
    <source>
        <dbReference type="SAM" id="MobiDB-lite"/>
    </source>
</evidence>
<feature type="compositionally biased region" description="Polar residues" evidence="1">
    <location>
        <begin position="66"/>
        <end position="101"/>
    </location>
</feature>
<organism evidence="2 3">
    <name type="scientific">Stylonychia lemnae</name>
    <name type="common">Ciliate</name>
    <dbReference type="NCBI Taxonomy" id="5949"/>
    <lineage>
        <taxon>Eukaryota</taxon>
        <taxon>Sar</taxon>
        <taxon>Alveolata</taxon>
        <taxon>Ciliophora</taxon>
        <taxon>Intramacronucleata</taxon>
        <taxon>Spirotrichea</taxon>
        <taxon>Stichotrichia</taxon>
        <taxon>Sporadotrichida</taxon>
        <taxon>Oxytrichidae</taxon>
        <taxon>Stylonychinae</taxon>
        <taxon>Stylonychia</taxon>
    </lineage>
</organism>
<accession>A0A078B4Y5</accession>
<protein>
    <submittedName>
        <fullName evidence="2">Uncharacterized protein</fullName>
    </submittedName>
</protein>
<evidence type="ECO:0000313" key="2">
    <source>
        <dbReference type="EMBL" id="CDW89484.1"/>
    </source>
</evidence>
<dbReference type="Proteomes" id="UP000039865">
    <property type="component" value="Unassembled WGS sequence"/>
</dbReference>
<feature type="region of interest" description="Disordered" evidence="1">
    <location>
        <begin position="47"/>
        <end position="101"/>
    </location>
</feature>
<name>A0A078B4Y5_STYLE</name>
<dbReference type="AlphaFoldDB" id="A0A078B4Y5"/>
<gene>
    <name evidence="2" type="primary">Contig9643.g491</name>
    <name evidence="2" type="ORF">STYLEM_18617</name>
</gene>
<reference evidence="2 3" key="1">
    <citation type="submission" date="2014-06" db="EMBL/GenBank/DDBJ databases">
        <authorList>
            <person name="Swart Estienne"/>
        </authorList>
    </citation>
    <scope>NUCLEOTIDE SEQUENCE [LARGE SCALE GENOMIC DNA]</scope>
    <source>
        <strain evidence="2 3">130c</strain>
    </source>
</reference>
<dbReference type="EMBL" id="CCKQ01017591">
    <property type="protein sequence ID" value="CDW89484.1"/>
    <property type="molecule type" value="Genomic_DNA"/>
</dbReference>
<sequence>MEIMVAFMAIQTKESKEVQSDCRHLEEYKTLNIKMEHHYRATNQRDSIYPMSFGQQNSALGFGQGRFNQSQKNSPNLSNSGSQDKLNNQEQSNNNSKTRKL</sequence>
<keyword evidence="3" id="KW-1185">Reference proteome</keyword>
<evidence type="ECO:0000313" key="3">
    <source>
        <dbReference type="Proteomes" id="UP000039865"/>
    </source>
</evidence>